<accession>A0A2G1W9R9</accession>
<feature type="compositionally biased region" description="Polar residues" evidence="1">
    <location>
        <begin position="1"/>
        <end position="20"/>
    </location>
</feature>
<dbReference type="Pfam" id="PF00132">
    <property type="entry name" value="Hexapep"/>
    <property type="match status" value="1"/>
</dbReference>
<sequence length="206" mass="21512">MSTNDTDSQSTAKPSASDASGRTRREAIVTVEPDRSLIDPSAFVAPNATVLGEVYIAADVSIWFGAVMRGDTEKIVIGRQSNVQDQCVLHCDPGMPCVIGERVTVGHSAIVHGATVEDDALIGIGAIVLNGATIGKGAIVAAGALVTEGTVIPPGMLAVGTPAKPIKEVSDSLRERSLEGAQHYVRLGRRYRTEFVDTNGTSSKVD</sequence>
<keyword evidence="3" id="KW-1185">Reference proteome</keyword>
<dbReference type="EMBL" id="NIZW01000006">
    <property type="protein sequence ID" value="PHQ35782.1"/>
    <property type="molecule type" value="Genomic_DNA"/>
</dbReference>
<dbReference type="SUPFAM" id="SSF51161">
    <property type="entry name" value="Trimeric LpxA-like enzymes"/>
    <property type="match status" value="1"/>
</dbReference>
<dbReference type="AlphaFoldDB" id="A0A2G1W9R9"/>
<feature type="region of interest" description="Disordered" evidence="1">
    <location>
        <begin position="1"/>
        <end position="25"/>
    </location>
</feature>
<proteinExistence type="predicted"/>
<dbReference type="GeneID" id="90608376"/>
<dbReference type="PANTHER" id="PTHR13061">
    <property type="entry name" value="DYNACTIN SUBUNIT P25"/>
    <property type="match status" value="1"/>
</dbReference>
<gene>
    <name evidence="2" type="ORF">CEE69_09330</name>
</gene>
<name>A0A2G1W9R9_9BACT</name>
<dbReference type="CDD" id="cd04645">
    <property type="entry name" value="LbH_gamma_CA_like"/>
    <property type="match status" value="1"/>
</dbReference>
<dbReference type="RefSeq" id="WP_099260415.1">
    <property type="nucleotide sequence ID" value="NZ_NIZW01000006.1"/>
</dbReference>
<evidence type="ECO:0000256" key="1">
    <source>
        <dbReference type="SAM" id="MobiDB-lite"/>
    </source>
</evidence>
<dbReference type="InterPro" id="IPR001451">
    <property type="entry name" value="Hexapep"/>
</dbReference>
<reference evidence="2 3" key="1">
    <citation type="submission" date="2017-06" db="EMBL/GenBank/DDBJ databases">
        <title>Description of Rhodopirellula bahusiensis sp. nov.</title>
        <authorList>
            <person name="Kizina J."/>
            <person name="Harder J."/>
        </authorList>
    </citation>
    <scope>NUCLEOTIDE SEQUENCE [LARGE SCALE GENOMIC DNA]</scope>
    <source>
        <strain evidence="2 3">SWK21</strain>
    </source>
</reference>
<dbReference type="OrthoDB" id="9803036at2"/>
<dbReference type="Proteomes" id="UP000225740">
    <property type="component" value="Unassembled WGS sequence"/>
</dbReference>
<dbReference type="InterPro" id="IPR050484">
    <property type="entry name" value="Transf_Hexapept/Carb_Anhydrase"/>
</dbReference>
<protein>
    <submittedName>
        <fullName evidence="2">Gamma carbonic anhydrase family protein</fullName>
    </submittedName>
</protein>
<organism evidence="2 3">
    <name type="scientific">Rhodopirellula bahusiensis</name>
    <dbReference type="NCBI Taxonomy" id="2014065"/>
    <lineage>
        <taxon>Bacteria</taxon>
        <taxon>Pseudomonadati</taxon>
        <taxon>Planctomycetota</taxon>
        <taxon>Planctomycetia</taxon>
        <taxon>Pirellulales</taxon>
        <taxon>Pirellulaceae</taxon>
        <taxon>Rhodopirellula</taxon>
    </lineage>
</organism>
<dbReference type="Gene3D" id="2.160.10.10">
    <property type="entry name" value="Hexapeptide repeat proteins"/>
    <property type="match status" value="1"/>
</dbReference>
<comment type="caution">
    <text evidence="2">The sequence shown here is derived from an EMBL/GenBank/DDBJ whole genome shotgun (WGS) entry which is preliminary data.</text>
</comment>
<dbReference type="InterPro" id="IPR047324">
    <property type="entry name" value="LbH_gamma_CA-like"/>
</dbReference>
<evidence type="ECO:0000313" key="3">
    <source>
        <dbReference type="Proteomes" id="UP000225740"/>
    </source>
</evidence>
<dbReference type="InterPro" id="IPR011004">
    <property type="entry name" value="Trimer_LpxA-like_sf"/>
</dbReference>
<evidence type="ECO:0000313" key="2">
    <source>
        <dbReference type="EMBL" id="PHQ35782.1"/>
    </source>
</evidence>
<dbReference type="PANTHER" id="PTHR13061:SF29">
    <property type="entry name" value="GAMMA CARBONIC ANHYDRASE-LIKE 1, MITOCHONDRIAL-RELATED"/>
    <property type="match status" value="1"/>
</dbReference>